<keyword evidence="3 4" id="KW-0804">Transcription</keyword>
<feature type="domain" description="Phosphoribosyltransferase" evidence="6">
    <location>
        <begin position="78"/>
        <end position="221"/>
    </location>
</feature>
<feature type="compositionally biased region" description="Polar residues" evidence="5">
    <location>
        <begin position="59"/>
        <end position="72"/>
    </location>
</feature>
<dbReference type="EC" id="2.4.2.9" evidence="4"/>
<name>D2NT43_ROTMD</name>
<dbReference type="PANTHER" id="PTHR11608">
    <property type="entry name" value="BIFUNCTIONAL PROTEIN PYRR"/>
    <property type="match status" value="1"/>
</dbReference>
<dbReference type="HOGENOM" id="CLU_094234_0_0_11"/>
<feature type="short sequence motif" description="PRPP-binding" evidence="4">
    <location>
        <begin position="173"/>
        <end position="185"/>
    </location>
</feature>
<dbReference type="NCBIfam" id="NF003549">
    <property type="entry name" value="PRK05205.1-5"/>
    <property type="match status" value="1"/>
</dbReference>
<evidence type="ECO:0000313" key="8">
    <source>
        <dbReference type="Proteomes" id="UP000001883"/>
    </source>
</evidence>
<dbReference type="InterPro" id="IPR023050">
    <property type="entry name" value="PyrR"/>
</dbReference>
<dbReference type="PANTHER" id="PTHR11608:SF0">
    <property type="entry name" value="BIFUNCTIONAL PROTEIN PYRR"/>
    <property type="match status" value="1"/>
</dbReference>
<keyword evidence="2 4" id="KW-0805">Transcription regulation</keyword>
<comment type="function">
    <text evidence="4">Also displays a weak uracil phosphoribosyltransferase activity which is not physiologically significant.</text>
</comment>
<evidence type="ECO:0000313" key="7">
    <source>
        <dbReference type="EMBL" id="BAI64819.1"/>
    </source>
</evidence>
<comment type="similarity">
    <text evidence="1 4">Belongs to the purine/pyrimidine phosphoribosyltransferase family. PyrR subfamily.</text>
</comment>
<dbReference type="STRING" id="680646.RMDY18_09870"/>
<dbReference type="InterPro" id="IPR000836">
    <property type="entry name" value="PRTase_dom"/>
</dbReference>
<sequence length="257" mass="27375">MSGLSPNLNVACELWYPTRSTKPLNPSREAGKETAMPGSTVPTSGANQGRNLTAAPHSATPQSTSEDATTVGRTILSEDEIRRALTRIAYEIIETNKGVENLVLIGIRSRGVPLAVRLAARIQAIEPNFNAETRLGALDITAYRDDQRTGGTTSPDTAGESIMPTIGIEGKTVVLVDDVLYSGRTVRAALDALNAHGRPALVRLAVLVDRGHRQLPIRADHVGKNLPTSASETVRVVLTETDNATDRVDIIQLGGLS</sequence>
<dbReference type="EMBL" id="AP011540">
    <property type="protein sequence ID" value="BAI64819.1"/>
    <property type="molecule type" value="Genomic_DNA"/>
</dbReference>
<keyword evidence="8" id="KW-1185">Reference proteome</keyword>
<comment type="function">
    <text evidence="4">Regulates the transcription of the pyrimidine nucleotide (pyr) operon in response to exogenous pyrimidines.</text>
</comment>
<dbReference type="GO" id="GO:0004845">
    <property type="term" value="F:uracil phosphoribosyltransferase activity"/>
    <property type="evidence" value="ECO:0007669"/>
    <property type="project" value="UniProtKB-UniRule"/>
</dbReference>
<evidence type="ECO:0000256" key="3">
    <source>
        <dbReference type="ARBA" id="ARBA00023163"/>
    </source>
</evidence>
<dbReference type="FunFam" id="3.40.50.2020:FF:000020">
    <property type="entry name" value="Bifunctional protein PyrR"/>
    <property type="match status" value="1"/>
</dbReference>
<comment type="catalytic activity">
    <reaction evidence="4">
        <text>UMP + diphosphate = 5-phospho-alpha-D-ribose 1-diphosphate + uracil</text>
        <dbReference type="Rhea" id="RHEA:13017"/>
        <dbReference type="ChEBI" id="CHEBI:17568"/>
        <dbReference type="ChEBI" id="CHEBI:33019"/>
        <dbReference type="ChEBI" id="CHEBI:57865"/>
        <dbReference type="ChEBI" id="CHEBI:58017"/>
        <dbReference type="EC" id="2.4.2.9"/>
    </reaction>
</comment>
<keyword evidence="4 7" id="KW-0808">Transferase</keyword>
<evidence type="ECO:0000256" key="5">
    <source>
        <dbReference type="SAM" id="MobiDB-lite"/>
    </source>
</evidence>
<dbReference type="Pfam" id="PF00156">
    <property type="entry name" value="Pribosyltran"/>
    <property type="match status" value="1"/>
</dbReference>
<organism evidence="7 8">
    <name type="scientific">Rothia mucilaginosa (strain DY-18)</name>
    <name type="common">Stomatococcus mucilaginosus</name>
    <dbReference type="NCBI Taxonomy" id="680646"/>
    <lineage>
        <taxon>Bacteria</taxon>
        <taxon>Bacillati</taxon>
        <taxon>Actinomycetota</taxon>
        <taxon>Actinomycetes</taxon>
        <taxon>Micrococcales</taxon>
        <taxon>Micrococcaceae</taxon>
        <taxon>Rothia</taxon>
    </lineage>
</organism>
<evidence type="ECO:0000256" key="2">
    <source>
        <dbReference type="ARBA" id="ARBA00023015"/>
    </source>
</evidence>
<evidence type="ECO:0000259" key="6">
    <source>
        <dbReference type="Pfam" id="PF00156"/>
    </source>
</evidence>
<reference evidence="7 8" key="2">
    <citation type="journal article" date="2010" name="J Osaka Dent Univ">
        <title>Isolation and identification of Rothia mucilaginosa from persistent apical periodontitis lesions.</title>
        <authorList>
            <person name="Yamane K."/>
            <person name="Yoshida M."/>
            <person name="Fujihira T."/>
            <person name="Baba T."/>
            <person name="Tsuji N."/>
            <person name="Hayashi H."/>
            <person name="Sugimori C."/>
            <person name="Yamanaka T."/>
            <person name="Mashimo C."/>
            <person name="Nambu T."/>
            <person name="Kawai H."/>
            <person name="Fukushima H."/>
        </authorList>
    </citation>
    <scope>NUCLEOTIDE SEQUENCE [LARGE SCALE GENOMIC DNA]</scope>
    <source>
        <strain evidence="7 8">DY-18</strain>
    </source>
</reference>
<feature type="compositionally biased region" description="Polar residues" evidence="5">
    <location>
        <begin position="40"/>
        <end position="51"/>
    </location>
</feature>
<feature type="region of interest" description="Disordered" evidence="5">
    <location>
        <begin position="19"/>
        <end position="72"/>
    </location>
</feature>
<dbReference type="SUPFAM" id="SSF53271">
    <property type="entry name" value="PRTase-like"/>
    <property type="match status" value="1"/>
</dbReference>
<dbReference type="InterPro" id="IPR050137">
    <property type="entry name" value="PyrR_bifunctional"/>
</dbReference>
<dbReference type="InterPro" id="IPR029057">
    <property type="entry name" value="PRTase-like"/>
</dbReference>
<evidence type="ECO:0000256" key="1">
    <source>
        <dbReference type="ARBA" id="ARBA00005565"/>
    </source>
</evidence>
<dbReference type="Gene3D" id="3.40.50.2020">
    <property type="match status" value="1"/>
</dbReference>
<protein>
    <recommendedName>
        <fullName evidence="4">Bifunctional protein PyrR</fullName>
    </recommendedName>
    <domain>
        <recommendedName>
            <fullName evidence="4">Pyrimidine operon regulatory protein</fullName>
        </recommendedName>
    </domain>
    <domain>
        <recommendedName>
            <fullName evidence="4">Uracil phosphoribosyltransferase</fullName>
            <shortName evidence="4">UPRTase</shortName>
            <ecNumber evidence="4">2.4.2.9</ecNumber>
        </recommendedName>
    </domain>
</protein>
<dbReference type="AlphaFoldDB" id="D2NT43"/>
<keyword evidence="4 7" id="KW-0328">Glycosyltransferase</keyword>
<dbReference type="GO" id="GO:0006355">
    <property type="term" value="P:regulation of DNA-templated transcription"/>
    <property type="evidence" value="ECO:0007669"/>
    <property type="project" value="UniProtKB-UniRule"/>
</dbReference>
<dbReference type="CDD" id="cd06223">
    <property type="entry name" value="PRTases_typeI"/>
    <property type="match status" value="1"/>
</dbReference>
<evidence type="ECO:0000256" key="4">
    <source>
        <dbReference type="HAMAP-Rule" id="MF_01219"/>
    </source>
</evidence>
<dbReference type="eggNOG" id="COG2065">
    <property type="taxonomic scope" value="Bacteria"/>
</dbReference>
<dbReference type="HAMAP" id="MF_01219">
    <property type="entry name" value="PyrR"/>
    <property type="match status" value="1"/>
</dbReference>
<reference evidence="7 8" key="3">
    <citation type="journal article" date="2010" name="Sequencing">
        <title>Complete Genome Sequence of Rothia mucilaginosa DY-18: A Clinical Isolate with Dense Meshwork-Like Structures from a Persistent Apical Periodontitis Lesion.</title>
        <authorList>
            <person name="Yamane K."/>
            <person name="Nambu T."/>
            <person name="Yamanaka T."/>
            <person name="Mashimo C."/>
            <person name="Sugimori C."/>
            <person name="Leung K.-P."/>
            <person name="Fukushima H."/>
        </authorList>
    </citation>
    <scope>NUCLEOTIDE SEQUENCE [LARGE SCALE GENOMIC DNA]</scope>
    <source>
        <strain evidence="7 8">DY-18</strain>
    </source>
</reference>
<accession>D2NT43</accession>
<dbReference type="KEGG" id="rmu:RMDY18_09870"/>
<reference evidence="8" key="1">
    <citation type="submission" date="2009-07" db="EMBL/GenBank/DDBJ databases">
        <title>Complete genome sequence of Rothia mucilaginosa DJ.</title>
        <authorList>
            <person name="Yamane K."/>
            <person name="Nambu T."/>
            <person name="Mashimo C."/>
            <person name="Sugimori C."/>
            <person name="Yamanaka T."/>
            <person name="Leung K."/>
            <person name="Fukushima H."/>
        </authorList>
    </citation>
    <scope>NUCLEOTIDE SEQUENCE [LARGE SCALE GENOMIC DNA]</scope>
    <source>
        <strain evidence="8">DY-18</strain>
    </source>
</reference>
<gene>
    <name evidence="4" type="primary">pyrR</name>
    <name evidence="7" type="ordered locus">RMDY18_09870</name>
</gene>
<proteinExistence type="inferred from homology"/>
<dbReference type="Proteomes" id="UP000001883">
    <property type="component" value="Chromosome"/>
</dbReference>